<accession>A0A556MPN1</accession>
<reference evidence="2 3" key="1">
    <citation type="submission" date="2019-07" db="EMBL/GenBank/DDBJ databases">
        <authorList>
            <person name="Huq M.A."/>
        </authorList>
    </citation>
    <scope>NUCLEOTIDE SEQUENCE [LARGE SCALE GENOMIC DNA]</scope>
    <source>
        <strain evidence="2 3">MAH-3</strain>
    </source>
</reference>
<feature type="signal peptide" evidence="1">
    <location>
        <begin position="1"/>
        <end position="21"/>
    </location>
</feature>
<dbReference type="EMBL" id="VLPL01000006">
    <property type="protein sequence ID" value="TSJ41914.1"/>
    <property type="molecule type" value="Genomic_DNA"/>
</dbReference>
<keyword evidence="1" id="KW-0732">Signal</keyword>
<dbReference type="RefSeq" id="WP_144333548.1">
    <property type="nucleotide sequence ID" value="NZ_VLPL01000006.1"/>
</dbReference>
<dbReference type="Proteomes" id="UP000316008">
    <property type="component" value="Unassembled WGS sequence"/>
</dbReference>
<feature type="chain" id="PRO_5022171195" description="TonB-dependent receptor" evidence="1">
    <location>
        <begin position="22"/>
        <end position="81"/>
    </location>
</feature>
<keyword evidence="3" id="KW-1185">Reference proteome</keyword>
<evidence type="ECO:0000256" key="1">
    <source>
        <dbReference type="SAM" id="SignalP"/>
    </source>
</evidence>
<dbReference type="AlphaFoldDB" id="A0A556MPN1"/>
<evidence type="ECO:0000313" key="3">
    <source>
        <dbReference type="Proteomes" id="UP000316008"/>
    </source>
</evidence>
<name>A0A556MPN1_9FLAO</name>
<comment type="caution">
    <text evidence="2">The sequence shown here is derived from an EMBL/GenBank/DDBJ whole genome shotgun (WGS) entry which is preliminary data.</text>
</comment>
<sequence length="81" mass="8907">MSKSSAILCFFAVWGSSMSFSQDEKPILPINIARSSFTTTQKNRSTPTCLIAEKSAVSIQNTDSVGILHEQIITTQNTRIK</sequence>
<proteinExistence type="predicted"/>
<evidence type="ECO:0000313" key="2">
    <source>
        <dbReference type="EMBL" id="TSJ41914.1"/>
    </source>
</evidence>
<evidence type="ECO:0008006" key="4">
    <source>
        <dbReference type="Google" id="ProtNLM"/>
    </source>
</evidence>
<organism evidence="2 3">
    <name type="scientific">Fluviicola chungangensis</name>
    <dbReference type="NCBI Taxonomy" id="2597671"/>
    <lineage>
        <taxon>Bacteria</taxon>
        <taxon>Pseudomonadati</taxon>
        <taxon>Bacteroidota</taxon>
        <taxon>Flavobacteriia</taxon>
        <taxon>Flavobacteriales</taxon>
        <taxon>Crocinitomicaceae</taxon>
        <taxon>Fluviicola</taxon>
    </lineage>
</organism>
<gene>
    <name evidence="2" type="ORF">FO442_12540</name>
</gene>
<protein>
    <recommendedName>
        <fullName evidence="4">TonB-dependent receptor</fullName>
    </recommendedName>
</protein>